<evidence type="ECO:0000313" key="2">
    <source>
        <dbReference type="EMBL" id="MPC46423.1"/>
    </source>
</evidence>
<keyword evidence="1" id="KW-0732">Signal</keyword>
<evidence type="ECO:0000256" key="1">
    <source>
        <dbReference type="SAM" id="SignalP"/>
    </source>
</evidence>
<sequence length="270" mass="29698">MVTLSSHLIYHITLLLSSGVSLDKYQELSHKKIVKNSNSFFCNRSRMAALLLEALPHLTTPVHNTCNTLYTALGGFHDTNGAQKALSGHVYSTLASQSSLQSSQTSARPSLIQCRFSQLTAVLSELSQVFFTVAASAASSHAVCLPLSDQVGAQNIQRVPLFPCQNFLAYQWRHAPTGLRLSLTPPPLHENFEDKGFLNERQYTHAAVVMYTAARLVKVIVQLVHIRRYALHTAVLSQGVDLMNLAVCNTTLKGPPESNLELPYLPLTCK</sequence>
<proteinExistence type="predicted"/>
<dbReference type="AlphaFoldDB" id="A0A5B7FMU5"/>
<accession>A0A5B7FMU5</accession>
<comment type="caution">
    <text evidence="2">The sequence shown here is derived from an EMBL/GenBank/DDBJ whole genome shotgun (WGS) entry which is preliminary data.</text>
</comment>
<dbReference type="EMBL" id="VSRR010007204">
    <property type="protein sequence ID" value="MPC46423.1"/>
    <property type="molecule type" value="Genomic_DNA"/>
</dbReference>
<reference evidence="2 3" key="1">
    <citation type="submission" date="2019-05" db="EMBL/GenBank/DDBJ databases">
        <title>Another draft genome of Portunus trituberculatus and its Hox gene families provides insights of decapod evolution.</title>
        <authorList>
            <person name="Jeong J.-H."/>
            <person name="Song I."/>
            <person name="Kim S."/>
            <person name="Choi T."/>
            <person name="Kim D."/>
            <person name="Ryu S."/>
            <person name="Kim W."/>
        </authorList>
    </citation>
    <scope>NUCLEOTIDE SEQUENCE [LARGE SCALE GENOMIC DNA]</scope>
    <source>
        <tissue evidence="2">Muscle</tissue>
    </source>
</reference>
<dbReference type="Proteomes" id="UP000324222">
    <property type="component" value="Unassembled WGS sequence"/>
</dbReference>
<feature type="signal peptide" evidence="1">
    <location>
        <begin position="1"/>
        <end position="22"/>
    </location>
</feature>
<keyword evidence="3" id="KW-1185">Reference proteome</keyword>
<evidence type="ECO:0000313" key="3">
    <source>
        <dbReference type="Proteomes" id="UP000324222"/>
    </source>
</evidence>
<feature type="chain" id="PRO_5022679369" evidence="1">
    <location>
        <begin position="23"/>
        <end position="270"/>
    </location>
</feature>
<organism evidence="2 3">
    <name type="scientific">Portunus trituberculatus</name>
    <name type="common">Swimming crab</name>
    <name type="synonym">Neptunus trituberculatus</name>
    <dbReference type="NCBI Taxonomy" id="210409"/>
    <lineage>
        <taxon>Eukaryota</taxon>
        <taxon>Metazoa</taxon>
        <taxon>Ecdysozoa</taxon>
        <taxon>Arthropoda</taxon>
        <taxon>Crustacea</taxon>
        <taxon>Multicrustacea</taxon>
        <taxon>Malacostraca</taxon>
        <taxon>Eumalacostraca</taxon>
        <taxon>Eucarida</taxon>
        <taxon>Decapoda</taxon>
        <taxon>Pleocyemata</taxon>
        <taxon>Brachyura</taxon>
        <taxon>Eubrachyura</taxon>
        <taxon>Portunoidea</taxon>
        <taxon>Portunidae</taxon>
        <taxon>Portuninae</taxon>
        <taxon>Portunus</taxon>
    </lineage>
</organism>
<gene>
    <name evidence="2" type="ORF">E2C01_040143</name>
</gene>
<protein>
    <submittedName>
        <fullName evidence="2">Uncharacterized protein</fullName>
    </submittedName>
</protein>
<name>A0A5B7FMU5_PORTR</name>